<dbReference type="InterPro" id="IPR029151">
    <property type="entry name" value="Sensor-like_sf"/>
</dbReference>
<gene>
    <name evidence="13" type="ORF">HLPR_19050</name>
</gene>
<evidence type="ECO:0000256" key="1">
    <source>
        <dbReference type="ARBA" id="ARBA00004651"/>
    </source>
</evidence>
<dbReference type="PANTHER" id="PTHR32089:SF112">
    <property type="entry name" value="LYSOZYME-LIKE PROTEIN-RELATED"/>
    <property type="match status" value="1"/>
</dbReference>
<dbReference type="GO" id="GO:0005886">
    <property type="term" value="C:plasma membrane"/>
    <property type="evidence" value="ECO:0007669"/>
    <property type="project" value="UniProtKB-SubCell"/>
</dbReference>
<evidence type="ECO:0000256" key="10">
    <source>
        <dbReference type="SAM" id="Phobius"/>
    </source>
</evidence>
<keyword evidence="5 10" id="KW-1133">Transmembrane helix</keyword>
<evidence type="ECO:0000313" key="13">
    <source>
        <dbReference type="EMBL" id="BEP29574.1"/>
    </source>
</evidence>
<evidence type="ECO:0000256" key="9">
    <source>
        <dbReference type="PROSITE-ProRule" id="PRU00284"/>
    </source>
</evidence>
<dbReference type="AlphaFoldDB" id="A0AAU9E4N6"/>
<evidence type="ECO:0000256" key="4">
    <source>
        <dbReference type="ARBA" id="ARBA00022692"/>
    </source>
</evidence>
<dbReference type="Proteomes" id="UP001321786">
    <property type="component" value="Chromosome"/>
</dbReference>
<evidence type="ECO:0000256" key="5">
    <source>
        <dbReference type="ARBA" id="ARBA00022989"/>
    </source>
</evidence>
<keyword evidence="6 10" id="KW-0472">Membrane</keyword>
<dbReference type="SUPFAM" id="SSF58104">
    <property type="entry name" value="Methyl-accepting chemotaxis protein (MCP) signaling domain"/>
    <property type="match status" value="1"/>
</dbReference>
<dbReference type="KEGG" id="hprf:HLPR_19050"/>
<comment type="similarity">
    <text evidence="8">Belongs to the methyl-accepting chemotaxis (MCP) protein family.</text>
</comment>
<dbReference type="SMART" id="SM00283">
    <property type="entry name" value="MA"/>
    <property type="match status" value="1"/>
</dbReference>
<dbReference type="InterPro" id="IPR003660">
    <property type="entry name" value="HAMP_dom"/>
</dbReference>
<evidence type="ECO:0000259" key="12">
    <source>
        <dbReference type="PROSITE" id="PS50885"/>
    </source>
</evidence>
<keyword evidence="2" id="KW-1003">Cell membrane</keyword>
<dbReference type="RefSeq" id="WP_338535201.1">
    <property type="nucleotide sequence ID" value="NZ_AP028654.1"/>
</dbReference>
<dbReference type="Pfam" id="PF00015">
    <property type="entry name" value="MCPsignal"/>
    <property type="match status" value="1"/>
</dbReference>
<evidence type="ECO:0000313" key="14">
    <source>
        <dbReference type="Proteomes" id="UP001321786"/>
    </source>
</evidence>
<accession>A0AAU9E4N6</accession>
<reference evidence="13 14" key="1">
    <citation type="submission" date="2023-08" db="EMBL/GenBank/DDBJ databases">
        <title>Helicovermis profunda gen. nov., sp. nov., a novel mesophilic, fermentative bacterium within the Bacillota from a deep-sea hydrothermal vent chimney.</title>
        <authorList>
            <person name="Miyazaki U."/>
            <person name="Mizutani D."/>
            <person name="Hashimoto Y."/>
            <person name="Tame A."/>
            <person name="Sawayama S."/>
            <person name="Miyazaki J."/>
            <person name="Takai K."/>
            <person name="Nakagawa S."/>
        </authorList>
    </citation>
    <scope>NUCLEOTIDE SEQUENCE [LARGE SCALE GENOMIC DNA]</scope>
    <source>
        <strain evidence="13 14">S502</strain>
    </source>
</reference>
<keyword evidence="14" id="KW-1185">Reference proteome</keyword>
<evidence type="ECO:0000256" key="7">
    <source>
        <dbReference type="ARBA" id="ARBA00023224"/>
    </source>
</evidence>
<dbReference type="GO" id="GO:0006935">
    <property type="term" value="P:chemotaxis"/>
    <property type="evidence" value="ECO:0007669"/>
    <property type="project" value="UniProtKB-KW"/>
</dbReference>
<dbReference type="CDD" id="cd12912">
    <property type="entry name" value="PDC2_MCP_like"/>
    <property type="match status" value="1"/>
</dbReference>
<evidence type="ECO:0000256" key="8">
    <source>
        <dbReference type="ARBA" id="ARBA00029447"/>
    </source>
</evidence>
<dbReference type="Gene3D" id="3.30.450.20">
    <property type="entry name" value="PAS domain"/>
    <property type="match status" value="1"/>
</dbReference>
<dbReference type="CDD" id="cd12914">
    <property type="entry name" value="PDC1_DGC_like"/>
    <property type="match status" value="1"/>
</dbReference>
<dbReference type="EMBL" id="AP028654">
    <property type="protein sequence ID" value="BEP29574.1"/>
    <property type="molecule type" value="Genomic_DNA"/>
</dbReference>
<dbReference type="Pfam" id="PF02743">
    <property type="entry name" value="dCache_1"/>
    <property type="match status" value="1"/>
</dbReference>
<dbReference type="InterPro" id="IPR004089">
    <property type="entry name" value="MCPsignal_dom"/>
</dbReference>
<evidence type="ECO:0000259" key="11">
    <source>
        <dbReference type="PROSITE" id="PS50111"/>
    </source>
</evidence>
<evidence type="ECO:0000256" key="3">
    <source>
        <dbReference type="ARBA" id="ARBA00022500"/>
    </source>
</evidence>
<dbReference type="CDD" id="cd06225">
    <property type="entry name" value="HAMP"/>
    <property type="match status" value="1"/>
</dbReference>
<dbReference type="PROSITE" id="PS50111">
    <property type="entry name" value="CHEMOTAXIS_TRANSDUC_2"/>
    <property type="match status" value="1"/>
</dbReference>
<dbReference type="InterPro" id="IPR033479">
    <property type="entry name" value="dCache_1"/>
</dbReference>
<proteinExistence type="inferred from homology"/>
<dbReference type="PANTHER" id="PTHR32089">
    <property type="entry name" value="METHYL-ACCEPTING CHEMOTAXIS PROTEIN MCPB"/>
    <property type="match status" value="1"/>
</dbReference>
<dbReference type="Pfam" id="PF00672">
    <property type="entry name" value="HAMP"/>
    <property type="match status" value="1"/>
</dbReference>
<feature type="transmembrane region" description="Helical" evidence="10">
    <location>
        <begin position="287"/>
        <end position="310"/>
    </location>
</feature>
<dbReference type="PROSITE" id="PS50885">
    <property type="entry name" value="HAMP"/>
    <property type="match status" value="1"/>
</dbReference>
<evidence type="ECO:0000256" key="6">
    <source>
        <dbReference type="ARBA" id="ARBA00023136"/>
    </source>
</evidence>
<name>A0AAU9E4N6_9FIRM</name>
<feature type="domain" description="HAMP" evidence="12">
    <location>
        <begin position="307"/>
        <end position="359"/>
    </location>
</feature>
<dbReference type="SUPFAM" id="SSF103190">
    <property type="entry name" value="Sensory domain-like"/>
    <property type="match status" value="1"/>
</dbReference>
<feature type="domain" description="Methyl-accepting transducer" evidence="11">
    <location>
        <begin position="378"/>
        <end position="628"/>
    </location>
</feature>
<sequence length="664" mass="72457">MKLMKKMMIMAVVMILIPVLLIGGGSYFLVSTNMESAAKSVAKEMTEMHKEMIENKMDFLGNTMEVVALDTQIAELLSDNTSINKNRVKNYLEVVQSGNKDLIEMFVLVDTKGNAIVSNTSTNIKVNISDREYFKESKTTSKTSFSDVIVNKETGKVIFAAATPVKKNGKVLGYLVGTVPFENVKEIVSGIKMGKEGYGYLINKEGFVISYPDASKENKLNILKTTSNELTIIGNKMIKGENGQGMYTFNGVKKYVSYSGVGKWSLATTANYNDYMSSAIKIKNTTIVIAVITFLISLLFSFVFTKFGLIKPIDELSKKMIAAGDGDLTVRSNVKSKDEIKRLSDTFNKMMEMQSGIIEKIRSSADTLLNTAEELSTSAEETSSATEEITVKIENISEDSINQTKEISNINNSFDVLFTNIDENTKVSINSAKNSEESLELAEKGKVLVKDTVNSIAEISTQTDNTVEVLSVLDEATKEVSGISVTISEIASNINLLALNASIEAARAGEHGKGFAVVAEEIKKLAEQTSNESLDIQSLISKILQQVSDAIESIDLTKSSVDNGVSSVKEVDGMFTKIINSIEDIFNQVKIIGESMKDEDELAFEMKGLVNKVSSMAEATSNNTQEISAGAQEQAAAMETMATSAEETSKMADELYTLVSNFEI</sequence>
<dbReference type="SMART" id="SM00304">
    <property type="entry name" value="HAMP"/>
    <property type="match status" value="1"/>
</dbReference>
<dbReference type="Gene3D" id="1.10.287.950">
    <property type="entry name" value="Methyl-accepting chemotaxis protein"/>
    <property type="match status" value="1"/>
</dbReference>
<dbReference type="GO" id="GO:0007165">
    <property type="term" value="P:signal transduction"/>
    <property type="evidence" value="ECO:0007669"/>
    <property type="project" value="UniProtKB-KW"/>
</dbReference>
<protein>
    <submittedName>
        <fullName evidence="13">Methyl-accepting chemotaxis protein</fullName>
    </submittedName>
</protein>
<comment type="subcellular location">
    <subcellularLocation>
        <location evidence="1">Cell membrane</location>
        <topology evidence="1">Multi-pass membrane protein</topology>
    </subcellularLocation>
</comment>
<keyword evidence="7 9" id="KW-0807">Transducer</keyword>
<keyword evidence="4 10" id="KW-0812">Transmembrane</keyword>
<evidence type="ECO:0000256" key="2">
    <source>
        <dbReference type="ARBA" id="ARBA00022475"/>
    </source>
</evidence>
<keyword evidence="3" id="KW-0145">Chemotaxis</keyword>
<organism evidence="13 14">
    <name type="scientific">Helicovermis profundi</name>
    <dbReference type="NCBI Taxonomy" id="3065157"/>
    <lineage>
        <taxon>Bacteria</taxon>
        <taxon>Bacillati</taxon>
        <taxon>Bacillota</taxon>
        <taxon>Clostridia</taxon>
        <taxon>Helicovermis</taxon>
    </lineage>
</organism>